<comment type="pathway">
    <text evidence="4">Phospholipid metabolism.</text>
</comment>
<sequence length="315" mass="35918">MNKQKGNGYSIPFRLRFKAWWEGMDPAALIKKKGEPQKPEDIEVDAEEEGEATAWPEHRVEFLTRLWGGEEMEEVVLPGGTGYTLTLAKPLGLNETKSVLDLCAGLGGGTRELSKQFDLWIEGMESDAELAALANDLSIKHGMEKRAPIESFDPDTLKLREKRYDAIMIRESLFAFQNKKMILEQCFGALKPLGHLLVTDFVLKKADSLDNKVVDIWKESHPAKPYPWTMAEYKRAALDLSMNLHIHEDRTDEYRQLVLAGWSDYVGKLAKSDLNRDVVNQLMAEAQDWLRLVRALESGELRYMRLHATRGRETI</sequence>
<dbReference type="InterPro" id="IPR029063">
    <property type="entry name" value="SAM-dependent_MTases_sf"/>
</dbReference>
<dbReference type="RefSeq" id="WP_115936981.1">
    <property type="nucleotide sequence ID" value="NZ_QRDW01000005.1"/>
</dbReference>
<comment type="caution">
    <text evidence="5">The sequence shown here is derived from an EMBL/GenBank/DDBJ whole genome shotgun (WGS) entry which is preliminary data.</text>
</comment>
<keyword evidence="2 5" id="KW-0489">Methyltransferase</keyword>
<proteinExistence type="predicted"/>
<evidence type="ECO:0000256" key="3">
    <source>
        <dbReference type="ARBA" id="ARBA00022679"/>
    </source>
</evidence>
<name>A0A3D9HJX8_9PROT</name>
<protein>
    <submittedName>
        <fullName evidence="5">Methyltransferase family protein</fullName>
    </submittedName>
</protein>
<evidence type="ECO:0000313" key="6">
    <source>
        <dbReference type="Proteomes" id="UP000256845"/>
    </source>
</evidence>
<reference evidence="5 6" key="1">
    <citation type="submission" date="2018-07" db="EMBL/GenBank/DDBJ databases">
        <title>Genomic Encyclopedia of Type Strains, Phase III (KMG-III): the genomes of soil and plant-associated and newly described type strains.</title>
        <authorList>
            <person name="Whitman W."/>
        </authorList>
    </citation>
    <scope>NUCLEOTIDE SEQUENCE [LARGE SCALE GENOMIC DNA]</scope>
    <source>
        <strain evidence="5 6">CECT 8488</strain>
    </source>
</reference>
<keyword evidence="6" id="KW-1185">Reference proteome</keyword>
<dbReference type="SUPFAM" id="SSF53335">
    <property type="entry name" value="S-adenosyl-L-methionine-dependent methyltransferases"/>
    <property type="match status" value="1"/>
</dbReference>
<evidence type="ECO:0000256" key="4">
    <source>
        <dbReference type="ARBA" id="ARBA00025707"/>
    </source>
</evidence>
<dbReference type="AlphaFoldDB" id="A0A3D9HJX8"/>
<dbReference type="OrthoDB" id="9765084at2"/>
<dbReference type="GO" id="GO:0008168">
    <property type="term" value="F:methyltransferase activity"/>
    <property type="evidence" value="ECO:0007669"/>
    <property type="project" value="UniProtKB-KW"/>
</dbReference>
<dbReference type="Pfam" id="PF13489">
    <property type="entry name" value="Methyltransf_23"/>
    <property type="match status" value="1"/>
</dbReference>
<organism evidence="5 6">
    <name type="scientific">Aestuariispira insulae</name>
    <dbReference type="NCBI Taxonomy" id="1461337"/>
    <lineage>
        <taxon>Bacteria</taxon>
        <taxon>Pseudomonadati</taxon>
        <taxon>Pseudomonadota</taxon>
        <taxon>Alphaproteobacteria</taxon>
        <taxon>Rhodospirillales</taxon>
        <taxon>Kiloniellaceae</taxon>
        <taxon>Aestuariispira</taxon>
    </lineage>
</organism>
<comment type="pathway">
    <text evidence="1">Lipid metabolism.</text>
</comment>
<accession>A0A3D9HJX8</accession>
<evidence type="ECO:0000313" key="5">
    <source>
        <dbReference type="EMBL" id="RED49725.1"/>
    </source>
</evidence>
<dbReference type="GO" id="GO:0032259">
    <property type="term" value="P:methylation"/>
    <property type="evidence" value="ECO:0007669"/>
    <property type="project" value="UniProtKB-KW"/>
</dbReference>
<dbReference type="Proteomes" id="UP000256845">
    <property type="component" value="Unassembled WGS sequence"/>
</dbReference>
<evidence type="ECO:0000256" key="1">
    <source>
        <dbReference type="ARBA" id="ARBA00005189"/>
    </source>
</evidence>
<dbReference type="Gene3D" id="3.40.50.150">
    <property type="entry name" value="Vaccinia Virus protein VP39"/>
    <property type="match status" value="1"/>
</dbReference>
<gene>
    <name evidence="5" type="ORF">DFP90_10596</name>
</gene>
<evidence type="ECO:0000256" key="2">
    <source>
        <dbReference type="ARBA" id="ARBA00022603"/>
    </source>
</evidence>
<dbReference type="EMBL" id="QRDW01000005">
    <property type="protein sequence ID" value="RED49725.1"/>
    <property type="molecule type" value="Genomic_DNA"/>
</dbReference>
<dbReference type="PANTHER" id="PTHR44307:SF2">
    <property type="entry name" value="PHOSPHOETHANOLAMINE METHYLTRANSFERASE ISOFORM X1"/>
    <property type="match status" value="1"/>
</dbReference>
<dbReference type="PANTHER" id="PTHR44307">
    <property type="entry name" value="PHOSPHOETHANOLAMINE METHYLTRANSFERASE"/>
    <property type="match status" value="1"/>
</dbReference>
<keyword evidence="3 5" id="KW-0808">Transferase</keyword>
<dbReference type="CDD" id="cd02440">
    <property type="entry name" value="AdoMet_MTases"/>
    <property type="match status" value="1"/>
</dbReference>